<dbReference type="EMBL" id="CAIJEO010000006">
    <property type="protein sequence ID" value="CAD0095573.1"/>
    <property type="molecule type" value="Genomic_DNA"/>
</dbReference>
<feature type="compositionally biased region" description="Acidic residues" evidence="7">
    <location>
        <begin position="105"/>
        <end position="114"/>
    </location>
</feature>
<dbReference type="InterPro" id="IPR036985">
    <property type="entry name" value="Transglutaminase-like_sf"/>
</dbReference>
<dbReference type="NCBIfam" id="TIGR00605">
    <property type="entry name" value="rad4"/>
    <property type="match status" value="1"/>
</dbReference>
<dbReference type="OrthoDB" id="300780at2759"/>
<dbReference type="Pfam" id="PF10404">
    <property type="entry name" value="BHD_2"/>
    <property type="match status" value="1"/>
</dbReference>
<feature type="compositionally biased region" description="Polar residues" evidence="7">
    <location>
        <begin position="61"/>
        <end position="77"/>
    </location>
</feature>
<name>A0A9N8JYZ9_9PEZI</name>
<dbReference type="GO" id="GO:0000111">
    <property type="term" value="C:nucleotide-excision repair factor 2 complex"/>
    <property type="evidence" value="ECO:0007669"/>
    <property type="project" value="TreeGrafter"/>
</dbReference>
<feature type="non-terminal residue" evidence="11">
    <location>
        <position position="1"/>
    </location>
</feature>
<sequence length="1065" mass="118288">QSKAQTRAQDRIAAVHSAARRSKRNAPVPDDDRDVYRSLISEASVPEVTERPLKRPRVARQRQTQPSTTNTSATSHQQPEDEGQASHDHSLEEQAPSRPQQTIIDSDESEDDDMDWEQVGLDHVEPKQSTSQKEDEFGDISLEISTKQAQRKAIAKRKPATTAEKLLRLEAHEAHLLFLLFHVHIRNAWCNLPEVKGLTIFLMLASIYKKADYHQNKLKVILMPEIVSLLHPDQSLIQFGQSEQFLTGLQKAVFVWRHKFNVTASGLRRPNWAEGPEGIKEMPPVEKRDFVKAAMTLSGSQDVGAQLFCALLRCVGVEARLVCSLQPLPFGTAATKSATPLKGKPTVYAGSDKDNTSGGETSGGSASEGSSTSRRRIIAPGRIRRLGNATLNAGSSTPGPKPPVRTLEYPVYWVEAFNEAYQKWVPVDPVVTGTVAKPGKLEPPASYEANAMTYVVAFEDNGIARDVTRRYTKAYNAKTRKLRVEVTERGEEWWRKALKVFRRPTYLDRDQLEDAEFAKKDASEGLPNNVQDFKDHPYYALERHLKRHEVIWPKRASGKVAVGKGALEPVYRRSDVHIVRSADKWYRFGREIKPNEHPLKHVPARVSKSRAQDLDDADTDESPATALYAFNQTSLYVPPPVVNGRIPKNAFGNLDIYVPSMVPPGGCHIRNASAKNAARLLGIDYADAVTGFQFKGRHGTAVTSGVVVAKEYREAVEAVIEGFQYEQENEEARLYSLECLKLWRRFLAGLRIKERLSEYTTTGPKTAKTEVVKAKMDEAEEVEDDSMEAGGFFPDAGEITVPTARRFNGAPESDHEYDIAEQAPRLRRQRKTMVESDLESEDQSEEEYKPSPRKPPVRRRRMLTESPPASENEHYDPGIQEGGGFVPDDPEESEKLDGGFLSDADANELGGGFMPESNDDTLPDAADTAPTNETSGGFIPADDALESGGGFVPEVNEEFTGGGFLLDNNGSEAQLNAQPPSNEVQMDAEEQGGDSVLEKQEEDTFDPDEAEDTFDPDEMDTEATALPREDSTGAHRQGEEEDDHGSLLSHDPEDDDAEPDWLHSD</sequence>
<dbReference type="PANTHER" id="PTHR12135:SF0">
    <property type="entry name" value="DNA REPAIR PROTEIN COMPLEMENTING XP-C CELLS"/>
    <property type="match status" value="1"/>
</dbReference>
<feature type="domain" description="Rad4 beta-hairpin" evidence="8">
    <location>
        <begin position="522"/>
        <end position="577"/>
    </location>
</feature>
<feature type="region of interest" description="Disordered" evidence="7">
    <location>
        <begin position="1"/>
        <end position="114"/>
    </location>
</feature>
<dbReference type="Pfam" id="PF10403">
    <property type="entry name" value="BHD_1"/>
    <property type="match status" value="1"/>
</dbReference>
<comment type="caution">
    <text evidence="11">The sequence shown here is derived from an EMBL/GenBank/DDBJ whole genome shotgun (WGS) entry which is preliminary data.</text>
</comment>
<feature type="compositionally biased region" description="Basic and acidic residues" evidence="7">
    <location>
        <begin position="1027"/>
        <end position="1038"/>
    </location>
</feature>
<dbReference type="SUPFAM" id="SSF54001">
    <property type="entry name" value="Cysteine proteinases"/>
    <property type="match status" value="1"/>
</dbReference>
<reference evidence="11" key="1">
    <citation type="submission" date="2020-06" db="EMBL/GenBank/DDBJ databases">
        <authorList>
            <person name="Onetto C."/>
        </authorList>
    </citation>
    <scope>NUCLEOTIDE SEQUENCE</scope>
</reference>
<comment type="similarity">
    <text evidence="2">Belongs to the XPC family.</text>
</comment>
<dbReference type="GO" id="GO:0003684">
    <property type="term" value="F:damaged DNA binding"/>
    <property type="evidence" value="ECO:0007669"/>
    <property type="project" value="InterPro"/>
</dbReference>
<dbReference type="InterPro" id="IPR018327">
    <property type="entry name" value="BHD_2"/>
</dbReference>
<evidence type="ECO:0000259" key="9">
    <source>
        <dbReference type="SMART" id="SM01031"/>
    </source>
</evidence>
<dbReference type="Gene3D" id="3.30.60.290">
    <property type="entry name" value="Rad4, beta-hairpin domain BHD2"/>
    <property type="match status" value="1"/>
</dbReference>
<feature type="compositionally biased region" description="Polar residues" evidence="7">
    <location>
        <begin position="968"/>
        <end position="984"/>
    </location>
</feature>
<feature type="domain" description="Rad4 beta-hairpin" evidence="10">
    <location>
        <begin position="646"/>
        <end position="720"/>
    </location>
</feature>
<dbReference type="GO" id="GO:0006298">
    <property type="term" value="P:mismatch repair"/>
    <property type="evidence" value="ECO:0007669"/>
    <property type="project" value="TreeGrafter"/>
</dbReference>
<dbReference type="InterPro" id="IPR018325">
    <property type="entry name" value="Rad4/PNGase_transGLS-fold"/>
</dbReference>
<dbReference type="Gene3D" id="2.20.20.110">
    <property type="entry name" value="Rad4, beta-hairpin domain BHD1"/>
    <property type="match status" value="1"/>
</dbReference>
<feature type="region of interest" description="Disordered" evidence="7">
    <location>
        <begin position="806"/>
        <end position="1065"/>
    </location>
</feature>
<dbReference type="SMART" id="SM01030">
    <property type="entry name" value="BHD_1"/>
    <property type="match status" value="1"/>
</dbReference>
<evidence type="ECO:0000256" key="4">
    <source>
        <dbReference type="ARBA" id="ARBA00023125"/>
    </source>
</evidence>
<evidence type="ECO:0000256" key="3">
    <source>
        <dbReference type="ARBA" id="ARBA00022763"/>
    </source>
</evidence>
<dbReference type="SMART" id="SM01031">
    <property type="entry name" value="BHD_2"/>
    <property type="match status" value="1"/>
</dbReference>
<evidence type="ECO:0000256" key="6">
    <source>
        <dbReference type="ARBA" id="ARBA00023242"/>
    </source>
</evidence>
<evidence type="ECO:0000256" key="2">
    <source>
        <dbReference type="ARBA" id="ARBA00009525"/>
    </source>
</evidence>
<feature type="domain" description="Rad4 beta-hairpin" evidence="9">
    <location>
        <begin position="579"/>
        <end position="639"/>
    </location>
</feature>
<evidence type="ECO:0000256" key="5">
    <source>
        <dbReference type="ARBA" id="ARBA00023204"/>
    </source>
</evidence>
<protein>
    <recommendedName>
        <fullName evidence="13">Rad4-domain-containing protein</fullName>
    </recommendedName>
</protein>
<dbReference type="InterPro" id="IPR042488">
    <property type="entry name" value="Rad4_BHD3_sf"/>
</dbReference>
<dbReference type="Pfam" id="PF03835">
    <property type="entry name" value="Rad4"/>
    <property type="match status" value="1"/>
</dbReference>
<feature type="non-terminal residue" evidence="11">
    <location>
        <position position="1065"/>
    </location>
</feature>
<evidence type="ECO:0000313" key="11">
    <source>
        <dbReference type="EMBL" id="CAD0095573.1"/>
    </source>
</evidence>
<feature type="compositionally biased region" description="Acidic residues" evidence="7">
    <location>
        <begin position="1000"/>
        <end position="1021"/>
    </location>
</feature>
<evidence type="ECO:0000313" key="12">
    <source>
        <dbReference type="Proteomes" id="UP000714618"/>
    </source>
</evidence>
<evidence type="ECO:0000259" key="8">
    <source>
        <dbReference type="SMART" id="SM01030"/>
    </source>
</evidence>
<dbReference type="Proteomes" id="UP000714618">
    <property type="component" value="Unassembled WGS sequence"/>
</dbReference>
<keyword evidence="3" id="KW-0227">DNA damage</keyword>
<dbReference type="Gene3D" id="3.30.70.2460">
    <property type="entry name" value="Rad4, beta-hairpin domain BHD3"/>
    <property type="match status" value="1"/>
</dbReference>
<comment type="subcellular location">
    <subcellularLocation>
        <location evidence="1">Nucleus</location>
    </subcellularLocation>
</comment>
<gene>
    <name evidence="11" type="ORF">AWRI4233_LOCUS5266</name>
</gene>
<evidence type="ECO:0008006" key="13">
    <source>
        <dbReference type="Google" id="ProtNLM"/>
    </source>
</evidence>
<keyword evidence="12" id="KW-1185">Reference proteome</keyword>
<dbReference type="InterPro" id="IPR018026">
    <property type="entry name" value="DNA_repair_Rad4-like"/>
</dbReference>
<dbReference type="GO" id="GO:0006289">
    <property type="term" value="P:nucleotide-excision repair"/>
    <property type="evidence" value="ECO:0007669"/>
    <property type="project" value="InterPro"/>
</dbReference>
<feature type="compositionally biased region" description="Low complexity" evidence="7">
    <location>
        <begin position="356"/>
        <end position="372"/>
    </location>
</feature>
<feature type="compositionally biased region" description="Acidic residues" evidence="7">
    <location>
        <begin position="836"/>
        <end position="845"/>
    </location>
</feature>
<organism evidence="11 12">
    <name type="scientific">Aureobasidium mustum</name>
    <dbReference type="NCBI Taxonomy" id="2773714"/>
    <lineage>
        <taxon>Eukaryota</taxon>
        <taxon>Fungi</taxon>
        <taxon>Dikarya</taxon>
        <taxon>Ascomycota</taxon>
        <taxon>Pezizomycotina</taxon>
        <taxon>Dothideomycetes</taxon>
        <taxon>Dothideomycetidae</taxon>
        <taxon>Dothideales</taxon>
        <taxon>Saccotheciaceae</taxon>
        <taxon>Aureobasidium</taxon>
    </lineage>
</organism>
<dbReference type="InterPro" id="IPR004583">
    <property type="entry name" value="DNA_repair_Rad4"/>
</dbReference>
<feature type="compositionally biased region" description="Basic residues" evidence="7">
    <location>
        <begin position="851"/>
        <end position="861"/>
    </location>
</feature>
<accession>A0A9N8JYZ9</accession>
<dbReference type="AlphaFoldDB" id="A0A9N8JYZ9"/>
<dbReference type="InterPro" id="IPR018326">
    <property type="entry name" value="Rad4_beta-hairpin_dom1"/>
</dbReference>
<feature type="region of interest" description="Disordered" evidence="7">
    <location>
        <begin position="341"/>
        <end position="378"/>
    </location>
</feature>
<evidence type="ECO:0000259" key="10">
    <source>
        <dbReference type="SMART" id="SM01032"/>
    </source>
</evidence>
<dbReference type="GO" id="GO:0005737">
    <property type="term" value="C:cytoplasm"/>
    <property type="evidence" value="ECO:0007669"/>
    <property type="project" value="TreeGrafter"/>
</dbReference>
<keyword evidence="4" id="KW-0238">DNA-binding</keyword>
<keyword evidence="6" id="KW-0539">Nucleus</keyword>
<evidence type="ECO:0000256" key="1">
    <source>
        <dbReference type="ARBA" id="ARBA00004123"/>
    </source>
</evidence>
<dbReference type="GO" id="GO:0003697">
    <property type="term" value="F:single-stranded DNA binding"/>
    <property type="evidence" value="ECO:0007669"/>
    <property type="project" value="TreeGrafter"/>
</dbReference>
<proteinExistence type="inferred from homology"/>
<dbReference type="GO" id="GO:0071942">
    <property type="term" value="C:XPC complex"/>
    <property type="evidence" value="ECO:0007669"/>
    <property type="project" value="TreeGrafter"/>
</dbReference>
<dbReference type="InterPro" id="IPR018328">
    <property type="entry name" value="Rad4_beta-hairpin_dom3"/>
</dbReference>
<dbReference type="InterPro" id="IPR038765">
    <property type="entry name" value="Papain-like_cys_pep_sf"/>
</dbReference>
<dbReference type="SMART" id="SM01032">
    <property type="entry name" value="BHD_3"/>
    <property type="match status" value="1"/>
</dbReference>
<dbReference type="PANTHER" id="PTHR12135">
    <property type="entry name" value="DNA REPAIR PROTEIN XP-C / RAD4"/>
    <property type="match status" value="1"/>
</dbReference>
<dbReference type="Pfam" id="PF10405">
    <property type="entry name" value="BHD_3"/>
    <property type="match status" value="1"/>
</dbReference>
<keyword evidence="5" id="KW-0234">DNA repair</keyword>
<evidence type="ECO:0000256" key="7">
    <source>
        <dbReference type="SAM" id="MobiDB-lite"/>
    </source>
</evidence>
<dbReference type="Gene3D" id="3.90.260.10">
    <property type="entry name" value="Transglutaminase-like"/>
    <property type="match status" value="1"/>
</dbReference>